<dbReference type="AlphaFoldDB" id="A0A0C2HCQ1"/>
<evidence type="ECO:0000313" key="1">
    <source>
        <dbReference type="EMBL" id="KIH69464.1"/>
    </source>
</evidence>
<proteinExistence type="predicted"/>
<dbReference type="Proteomes" id="UP000054047">
    <property type="component" value="Unassembled WGS sequence"/>
</dbReference>
<accession>A0A0C2HCQ1</accession>
<reference evidence="1 2" key="1">
    <citation type="submission" date="2013-12" db="EMBL/GenBank/DDBJ databases">
        <title>Draft genome of the parsitic nematode Ancylostoma duodenale.</title>
        <authorList>
            <person name="Mitreva M."/>
        </authorList>
    </citation>
    <scope>NUCLEOTIDE SEQUENCE [LARGE SCALE GENOMIC DNA]</scope>
    <source>
        <strain evidence="1 2">Zhejiang</strain>
    </source>
</reference>
<dbReference type="EMBL" id="KN726151">
    <property type="protein sequence ID" value="KIH69464.1"/>
    <property type="molecule type" value="Genomic_DNA"/>
</dbReference>
<keyword evidence="2" id="KW-1185">Reference proteome</keyword>
<organism evidence="1 2">
    <name type="scientific">Ancylostoma duodenale</name>
    <dbReference type="NCBI Taxonomy" id="51022"/>
    <lineage>
        <taxon>Eukaryota</taxon>
        <taxon>Metazoa</taxon>
        <taxon>Ecdysozoa</taxon>
        <taxon>Nematoda</taxon>
        <taxon>Chromadorea</taxon>
        <taxon>Rhabditida</taxon>
        <taxon>Rhabditina</taxon>
        <taxon>Rhabditomorpha</taxon>
        <taxon>Strongyloidea</taxon>
        <taxon>Ancylostomatidae</taxon>
        <taxon>Ancylostomatinae</taxon>
        <taxon>Ancylostoma</taxon>
    </lineage>
</organism>
<evidence type="ECO:0000313" key="2">
    <source>
        <dbReference type="Proteomes" id="UP000054047"/>
    </source>
</evidence>
<protein>
    <submittedName>
        <fullName evidence="1">Uncharacterized protein</fullName>
    </submittedName>
</protein>
<sequence>MIVQQATYFIDNRELSVQLATTIGHHKFSYRVLERRQHPFRWRQDLPNLGTDASALVTRFNKAHPI</sequence>
<name>A0A0C2HCQ1_9BILA</name>
<gene>
    <name evidence="1" type="ORF">ANCDUO_00186</name>
</gene>